<keyword evidence="2" id="KW-1185">Reference proteome</keyword>
<sequence>MGEEMTKLVRAMYQIFQKKSTQDKIQDLNLNLGDLQVQTINHAVKQDQNQDEGMLNKFKDMASDSKIYSIHESQHGYGDEVLNNIHSL</sequence>
<dbReference type="AlphaFoldDB" id="A0A194QDH3"/>
<dbReference type="EMBL" id="KQ459167">
    <property type="protein sequence ID" value="KPJ03469.1"/>
    <property type="molecule type" value="Genomic_DNA"/>
</dbReference>
<proteinExistence type="predicted"/>
<accession>A0A194QDH3</accession>
<dbReference type="Proteomes" id="UP000053268">
    <property type="component" value="Unassembled WGS sequence"/>
</dbReference>
<name>A0A194QDH3_PAPXU</name>
<evidence type="ECO:0000313" key="1">
    <source>
        <dbReference type="EMBL" id="KPJ03469.1"/>
    </source>
</evidence>
<reference evidence="1 2" key="1">
    <citation type="journal article" date="2015" name="Nat. Commun.">
        <title>Outbred genome sequencing and CRISPR/Cas9 gene editing in butterflies.</title>
        <authorList>
            <person name="Li X."/>
            <person name="Fan D."/>
            <person name="Zhang W."/>
            <person name="Liu G."/>
            <person name="Zhang L."/>
            <person name="Zhao L."/>
            <person name="Fang X."/>
            <person name="Chen L."/>
            <person name="Dong Y."/>
            <person name="Chen Y."/>
            <person name="Ding Y."/>
            <person name="Zhao R."/>
            <person name="Feng M."/>
            <person name="Zhu Y."/>
            <person name="Feng Y."/>
            <person name="Jiang X."/>
            <person name="Zhu D."/>
            <person name="Xiang H."/>
            <person name="Feng X."/>
            <person name="Li S."/>
            <person name="Wang J."/>
            <person name="Zhang G."/>
            <person name="Kronforst M.R."/>
            <person name="Wang W."/>
        </authorList>
    </citation>
    <scope>NUCLEOTIDE SEQUENCE [LARGE SCALE GENOMIC DNA]</scope>
    <source>
        <strain evidence="1">Ya'a_city_454_Px</strain>
        <tissue evidence="1">Whole body</tissue>
    </source>
</reference>
<protein>
    <submittedName>
        <fullName evidence="1">Uncharacterized protein</fullName>
    </submittedName>
</protein>
<gene>
    <name evidence="1" type="ORF">RR46_03535</name>
</gene>
<evidence type="ECO:0000313" key="2">
    <source>
        <dbReference type="Proteomes" id="UP000053268"/>
    </source>
</evidence>
<organism evidence="1 2">
    <name type="scientific">Papilio xuthus</name>
    <name type="common">Asian swallowtail butterfly</name>
    <dbReference type="NCBI Taxonomy" id="66420"/>
    <lineage>
        <taxon>Eukaryota</taxon>
        <taxon>Metazoa</taxon>
        <taxon>Ecdysozoa</taxon>
        <taxon>Arthropoda</taxon>
        <taxon>Hexapoda</taxon>
        <taxon>Insecta</taxon>
        <taxon>Pterygota</taxon>
        <taxon>Neoptera</taxon>
        <taxon>Endopterygota</taxon>
        <taxon>Lepidoptera</taxon>
        <taxon>Glossata</taxon>
        <taxon>Ditrysia</taxon>
        <taxon>Papilionoidea</taxon>
        <taxon>Papilionidae</taxon>
        <taxon>Papilioninae</taxon>
        <taxon>Papilio</taxon>
    </lineage>
</organism>